<evidence type="ECO:0000256" key="1">
    <source>
        <dbReference type="SAM" id="MobiDB-lite"/>
    </source>
</evidence>
<evidence type="ECO:0000313" key="3">
    <source>
        <dbReference type="Proteomes" id="UP001066276"/>
    </source>
</evidence>
<sequence>MHSLEDFSHRHSVNRSRAPLTTDALEPCLIVECPMGPKNVSGLEPLIALSRWKAVGTERQQDVVHLSLSGTRTDLFLHSPGVRSPAKSTHSLFLPAAPQA</sequence>
<dbReference type="EMBL" id="JANPWB010000010">
    <property type="protein sequence ID" value="KAJ1144265.1"/>
    <property type="molecule type" value="Genomic_DNA"/>
</dbReference>
<comment type="caution">
    <text evidence="2">The sequence shown here is derived from an EMBL/GenBank/DDBJ whole genome shotgun (WGS) entry which is preliminary data.</text>
</comment>
<organism evidence="2 3">
    <name type="scientific">Pleurodeles waltl</name>
    <name type="common">Iberian ribbed newt</name>
    <dbReference type="NCBI Taxonomy" id="8319"/>
    <lineage>
        <taxon>Eukaryota</taxon>
        <taxon>Metazoa</taxon>
        <taxon>Chordata</taxon>
        <taxon>Craniata</taxon>
        <taxon>Vertebrata</taxon>
        <taxon>Euteleostomi</taxon>
        <taxon>Amphibia</taxon>
        <taxon>Batrachia</taxon>
        <taxon>Caudata</taxon>
        <taxon>Salamandroidea</taxon>
        <taxon>Salamandridae</taxon>
        <taxon>Pleurodelinae</taxon>
        <taxon>Pleurodeles</taxon>
    </lineage>
</organism>
<gene>
    <name evidence="2" type="ORF">NDU88_010566</name>
</gene>
<keyword evidence="3" id="KW-1185">Reference proteome</keyword>
<dbReference type="AlphaFoldDB" id="A0AAV7QYM0"/>
<evidence type="ECO:0000313" key="2">
    <source>
        <dbReference type="EMBL" id="KAJ1144265.1"/>
    </source>
</evidence>
<name>A0AAV7QYM0_PLEWA</name>
<reference evidence="2" key="1">
    <citation type="journal article" date="2022" name="bioRxiv">
        <title>Sequencing and chromosome-scale assembly of the giantPleurodeles waltlgenome.</title>
        <authorList>
            <person name="Brown T."/>
            <person name="Elewa A."/>
            <person name="Iarovenko S."/>
            <person name="Subramanian E."/>
            <person name="Araus A.J."/>
            <person name="Petzold A."/>
            <person name="Susuki M."/>
            <person name="Suzuki K.-i.T."/>
            <person name="Hayashi T."/>
            <person name="Toyoda A."/>
            <person name="Oliveira C."/>
            <person name="Osipova E."/>
            <person name="Leigh N.D."/>
            <person name="Simon A."/>
            <person name="Yun M.H."/>
        </authorList>
    </citation>
    <scope>NUCLEOTIDE SEQUENCE</scope>
    <source>
        <strain evidence="2">20211129_DDA</strain>
        <tissue evidence="2">Liver</tissue>
    </source>
</reference>
<dbReference type="Proteomes" id="UP001066276">
    <property type="component" value="Chromosome 6"/>
</dbReference>
<accession>A0AAV7QYM0</accession>
<feature type="region of interest" description="Disordered" evidence="1">
    <location>
        <begin position="81"/>
        <end position="100"/>
    </location>
</feature>
<proteinExistence type="predicted"/>
<protein>
    <submittedName>
        <fullName evidence="2">Uncharacterized protein</fullName>
    </submittedName>
</protein>